<dbReference type="CDD" id="cd00009">
    <property type="entry name" value="AAA"/>
    <property type="match status" value="1"/>
</dbReference>
<evidence type="ECO:0000256" key="2">
    <source>
        <dbReference type="ARBA" id="ARBA00022840"/>
    </source>
</evidence>
<gene>
    <name evidence="5" type="ORF">EV203_11034</name>
</gene>
<dbReference type="Gene3D" id="3.40.50.300">
    <property type="entry name" value="P-loop containing nucleotide triphosphate hydrolases"/>
    <property type="match status" value="1"/>
</dbReference>
<keyword evidence="2" id="KW-0067">ATP-binding</keyword>
<sequence>MFSIIKRGEKFFEKVMELEQSEVIERIRKNIEKVIIGKSEVIDLMLTALIASGHVLLEDVPGVGKTSLAKALARSIDCDFKRVQFTPDLLPGDLTGINVFNQKIGDFEFKKGPIFTNILLADEINRATPRTQSSLLECMEERQVTVDGVTYKLDRPFFVIATQNPIESYGTFPLPEAQIDRFLMKVKMGYPKREEEKRIIEVFDKKNPLEELKPVCTKEDVLKMQEEYKEVYVDKDVSEYILDIVEKTRNMEEIELGASPRATLFLYKTSQAYAYVKGRDFVTPDDVRYIAPFVLAHRIILKGSGKLRDIKAEEVIGRILEEVPVPLEK</sequence>
<comment type="similarity">
    <text evidence="3">Belongs to the MoxR family.</text>
</comment>
<reference evidence="5 6" key="1">
    <citation type="submission" date="2019-03" db="EMBL/GenBank/DDBJ databases">
        <title>Genomic Encyclopedia of Type Strains, Phase IV (KMG-IV): sequencing the most valuable type-strain genomes for metagenomic binning, comparative biology and taxonomic classification.</title>
        <authorList>
            <person name="Goeker M."/>
        </authorList>
    </citation>
    <scope>NUCLEOTIDE SEQUENCE [LARGE SCALE GENOMIC DNA]</scope>
    <source>
        <strain evidence="5 6">DSM 13054</strain>
    </source>
</reference>
<dbReference type="SMART" id="SM00382">
    <property type="entry name" value="AAA"/>
    <property type="match status" value="1"/>
</dbReference>
<dbReference type="Proteomes" id="UP000294886">
    <property type="component" value="Unassembled WGS sequence"/>
</dbReference>
<dbReference type="AlphaFoldDB" id="A0A4R2K8G0"/>
<dbReference type="InterPro" id="IPR041628">
    <property type="entry name" value="ChlI/MoxR_AAA_lid"/>
</dbReference>
<evidence type="ECO:0000259" key="4">
    <source>
        <dbReference type="SMART" id="SM00382"/>
    </source>
</evidence>
<comment type="caution">
    <text evidence="5">The sequence shown here is derived from an EMBL/GenBank/DDBJ whole genome shotgun (WGS) entry which is preliminary data.</text>
</comment>
<evidence type="ECO:0000313" key="6">
    <source>
        <dbReference type="Proteomes" id="UP000294886"/>
    </source>
</evidence>
<proteinExistence type="inferred from homology"/>
<dbReference type="Gene3D" id="1.10.8.80">
    <property type="entry name" value="Magnesium chelatase subunit I, C-Terminal domain"/>
    <property type="match status" value="1"/>
</dbReference>
<dbReference type="FunFam" id="3.40.50.300:FF:000640">
    <property type="entry name" value="MoxR family ATPase"/>
    <property type="match status" value="1"/>
</dbReference>
<accession>A0A4R2K8G0</accession>
<dbReference type="SUPFAM" id="SSF52540">
    <property type="entry name" value="P-loop containing nucleoside triphosphate hydrolases"/>
    <property type="match status" value="1"/>
</dbReference>
<organism evidence="5 6">
    <name type="scientific">Caldanaerobacter subterraneus</name>
    <dbReference type="NCBI Taxonomy" id="911092"/>
    <lineage>
        <taxon>Bacteria</taxon>
        <taxon>Bacillati</taxon>
        <taxon>Bacillota</taxon>
        <taxon>Clostridia</taxon>
        <taxon>Thermoanaerobacterales</taxon>
        <taxon>Thermoanaerobacteraceae</taxon>
        <taxon>Caldanaerobacter</taxon>
    </lineage>
</organism>
<dbReference type="PIRSF" id="PIRSF002849">
    <property type="entry name" value="AAA_ATPase_chaperone_MoxR_prd"/>
    <property type="match status" value="1"/>
</dbReference>
<dbReference type="PANTHER" id="PTHR42759:SF5">
    <property type="entry name" value="METHANOL DEHYDROGENASE REGULATOR"/>
    <property type="match status" value="1"/>
</dbReference>
<dbReference type="Pfam" id="PF07726">
    <property type="entry name" value="AAA_3"/>
    <property type="match status" value="1"/>
</dbReference>
<dbReference type="GO" id="GO:0016887">
    <property type="term" value="F:ATP hydrolysis activity"/>
    <property type="evidence" value="ECO:0007669"/>
    <property type="project" value="InterPro"/>
</dbReference>
<dbReference type="PANTHER" id="PTHR42759">
    <property type="entry name" value="MOXR FAMILY PROTEIN"/>
    <property type="match status" value="1"/>
</dbReference>
<dbReference type="Pfam" id="PF17863">
    <property type="entry name" value="AAA_lid_2"/>
    <property type="match status" value="1"/>
</dbReference>
<protein>
    <submittedName>
        <fullName evidence="5">MoxR-like ATPase</fullName>
    </submittedName>
</protein>
<name>A0A4R2K8G0_9THEO</name>
<evidence type="ECO:0000256" key="3">
    <source>
        <dbReference type="ARBA" id="ARBA00061607"/>
    </source>
</evidence>
<evidence type="ECO:0000313" key="5">
    <source>
        <dbReference type="EMBL" id="TCO66336.1"/>
    </source>
</evidence>
<dbReference type="InterPro" id="IPR011703">
    <property type="entry name" value="ATPase_AAA-3"/>
</dbReference>
<dbReference type="InterPro" id="IPR050764">
    <property type="entry name" value="CbbQ/NirQ/NorQ/GpvN"/>
</dbReference>
<dbReference type="GO" id="GO:0005524">
    <property type="term" value="F:ATP binding"/>
    <property type="evidence" value="ECO:0007669"/>
    <property type="project" value="UniProtKB-KW"/>
</dbReference>
<evidence type="ECO:0000256" key="1">
    <source>
        <dbReference type="ARBA" id="ARBA00022741"/>
    </source>
</evidence>
<keyword evidence="1" id="KW-0547">Nucleotide-binding</keyword>
<dbReference type="InterPro" id="IPR027417">
    <property type="entry name" value="P-loop_NTPase"/>
</dbReference>
<dbReference type="EMBL" id="SLWU01000010">
    <property type="protein sequence ID" value="TCO66336.1"/>
    <property type="molecule type" value="Genomic_DNA"/>
</dbReference>
<dbReference type="InterPro" id="IPR003593">
    <property type="entry name" value="AAA+_ATPase"/>
</dbReference>
<feature type="domain" description="AAA+ ATPase" evidence="4">
    <location>
        <begin position="51"/>
        <end position="192"/>
    </location>
</feature>